<dbReference type="InterPro" id="IPR003841">
    <property type="entry name" value="Na/Pi_transpt"/>
</dbReference>
<proteinExistence type="inferred from homology"/>
<dbReference type="Proteomes" id="UP000085678">
    <property type="component" value="Unplaced"/>
</dbReference>
<dbReference type="OMA" id="KQWCQTT"/>
<evidence type="ECO:0000256" key="2">
    <source>
        <dbReference type="ARBA" id="ARBA00005808"/>
    </source>
</evidence>
<protein>
    <submittedName>
        <fullName evidence="10">Sodium-dependent phosphate transport protein 2B</fullName>
    </submittedName>
</protein>
<dbReference type="Pfam" id="PF02690">
    <property type="entry name" value="Na_Pi_cotrans"/>
    <property type="match status" value="2"/>
</dbReference>
<accession>A0A1S3JR07</accession>
<feature type="region of interest" description="Disordered" evidence="7">
    <location>
        <begin position="1"/>
        <end position="45"/>
    </location>
</feature>
<sequence length="665" mass="72570">MTTGEENSDKKMTENGEGGYANPAFDENQREDVVGDRVEKEEDPWELPELKETGTPWSELTCGGKITRVLVVTLKLCLLLFLLYVFICSLDFLSSAFRLLGGKAAGEAFSQNEILANPVAGLMIGLLATVLVQSSSTSTSIIVSMVGSGILGVKQAIPIIMGANIGTSVTNTLVAMTQAGDKSEFRRAFAGATVHDMFNWLTVIILLPIEAIFHPLYYMTLAIINSLGLKTNKNANPELLKALTKPFVKLIIQVDKKTITAIAKGSDTDGLRIMKMSCKTGNKIPKGYRTFADNVATQANLTSAPSNITDASSNATSTITSVTAPLVAGGNSSHGWNETHIWGLGDEKEKCTYIFRGLADVWYDEAIGALLLVIALVILCVVLVCIVKLLHSMLQGRIAILIRKVINADFPGKLACLTGYVAIIFGCLMTILVQSSSIFTSALTPLVGVGVVKIERMYPMTLGSNIGTTVTAILASLTQGKEDLPNALQVAFCHLFFNIFGILIWFPVPMMRKAPISLAKFLGNTTANYRWFAVIYIILMFFIFPGIVFALSIPGWYVMVGVLGPIVLILIVVLIINVLRKRKPEWLPGRLRTWQWLPLPLRSLAPYDRLIVRACCCCKCCDRCKNKDDVESADPGNIDDGGEYRNKDSFNVTASQDHLVETTKF</sequence>
<keyword evidence="3" id="KW-1003">Cell membrane</keyword>
<dbReference type="InParanoid" id="A0A1S3JR07"/>
<name>A0A1S3JR07_LINAN</name>
<dbReference type="OrthoDB" id="76259at2759"/>
<dbReference type="PANTHER" id="PTHR10010">
    <property type="entry name" value="SOLUTE CARRIER FAMILY 34 SODIUM PHOSPHATE , MEMBER 2-RELATED"/>
    <property type="match status" value="1"/>
</dbReference>
<feature type="compositionally biased region" description="Basic and acidic residues" evidence="7">
    <location>
        <begin position="27"/>
        <end position="40"/>
    </location>
</feature>
<feature type="transmembrane region" description="Helical" evidence="8">
    <location>
        <begin position="529"/>
        <end position="550"/>
    </location>
</feature>
<keyword evidence="6 8" id="KW-0472">Membrane</keyword>
<dbReference type="KEGG" id="lak:106175118"/>
<dbReference type="NCBIfam" id="NF037997">
    <property type="entry name" value="Na_Pi_symport"/>
    <property type="match status" value="2"/>
</dbReference>
<dbReference type="GeneID" id="106175118"/>
<evidence type="ECO:0000313" key="10">
    <source>
        <dbReference type="RefSeq" id="XP_013412414.1"/>
    </source>
</evidence>
<feature type="transmembrane region" description="Helical" evidence="8">
    <location>
        <begin position="69"/>
        <end position="93"/>
    </location>
</feature>
<evidence type="ECO:0000256" key="1">
    <source>
        <dbReference type="ARBA" id="ARBA00004424"/>
    </source>
</evidence>
<feature type="transmembrane region" description="Helical" evidence="8">
    <location>
        <begin position="487"/>
        <end position="508"/>
    </location>
</feature>
<dbReference type="AlphaFoldDB" id="A0A1S3JR07"/>
<evidence type="ECO:0000256" key="5">
    <source>
        <dbReference type="ARBA" id="ARBA00022989"/>
    </source>
</evidence>
<feature type="transmembrane region" description="Helical" evidence="8">
    <location>
        <begin position="556"/>
        <end position="579"/>
    </location>
</feature>
<dbReference type="NCBIfam" id="TIGR01013">
    <property type="entry name" value="2a58"/>
    <property type="match status" value="1"/>
</dbReference>
<dbReference type="GO" id="GO:0005436">
    <property type="term" value="F:sodium:phosphate symporter activity"/>
    <property type="evidence" value="ECO:0007669"/>
    <property type="project" value="InterPro"/>
</dbReference>
<evidence type="ECO:0000256" key="4">
    <source>
        <dbReference type="ARBA" id="ARBA00022692"/>
    </source>
</evidence>
<evidence type="ECO:0000313" key="9">
    <source>
        <dbReference type="Proteomes" id="UP000085678"/>
    </source>
</evidence>
<comment type="similarity">
    <text evidence="2">Belongs to the SLC34A transporter family.</text>
</comment>
<organism evidence="9 10">
    <name type="scientific">Lingula anatina</name>
    <name type="common">Brachiopod</name>
    <name type="synonym">Lingula unguis</name>
    <dbReference type="NCBI Taxonomy" id="7574"/>
    <lineage>
        <taxon>Eukaryota</taxon>
        <taxon>Metazoa</taxon>
        <taxon>Spiralia</taxon>
        <taxon>Lophotrochozoa</taxon>
        <taxon>Brachiopoda</taxon>
        <taxon>Linguliformea</taxon>
        <taxon>Lingulata</taxon>
        <taxon>Lingulida</taxon>
        <taxon>Linguloidea</taxon>
        <taxon>Lingulidae</taxon>
        <taxon>Lingula</taxon>
    </lineage>
</organism>
<keyword evidence="9" id="KW-1185">Reference proteome</keyword>
<evidence type="ECO:0000256" key="8">
    <source>
        <dbReference type="SAM" id="Phobius"/>
    </source>
</evidence>
<dbReference type="GO" id="GO:0044341">
    <property type="term" value="P:sodium-dependent phosphate transport"/>
    <property type="evidence" value="ECO:0007669"/>
    <property type="project" value="InterPro"/>
</dbReference>
<keyword evidence="4 8" id="KW-0812">Transmembrane</keyword>
<evidence type="ECO:0000256" key="6">
    <source>
        <dbReference type="ARBA" id="ARBA00023136"/>
    </source>
</evidence>
<dbReference type="STRING" id="7574.A0A1S3JR07"/>
<feature type="transmembrane region" description="Helical" evidence="8">
    <location>
        <begin position="156"/>
        <end position="176"/>
    </location>
</feature>
<keyword evidence="5 8" id="KW-1133">Transmembrane helix</keyword>
<evidence type="ECO:0000256" key="7">
    <source>
        <dbReference type="SAM" id="MobiDB-lite"/>
    </source>
</evidence>
<comment type="subcellular location">
    <subcellularLocation>
        <location evidence="1">Apical cell membrane</location>
        <topology evidence="1">Multi-pass membrane protein</topology>
    </subcellularLocation>
</comment>
<gene>
    <name evidence="10" type="primary">LOC106175118</name>
</gene>
<feature type="transmembrane region" description="Helical" evidence="8">
    <location>
        <begin position="410"/>
        <end position="433"/>
    </location>
</feature>
<dbReference type="RefSeq" id="XP_013412414.1">
    <property type="nucleotide sequence ID" value="XM_013556960.1"/>
</dbReference>
<feature type="transmembrane region" description="Helical" evidence="8">
    <location>
        <begin position="197"/>
        <end position="217"/>
    </location>
</feature>
<dbReference type="PANTHER" id="PTHR10010:SF46">
    <property type="entry name" value="SODIUM-DEPENDENT PHOSPHATE TRANSPORT PROTEIN 2B"/>
    <property type="match status" value="1"/>
</dbReference>
<evidence type="ECO:0000256" key="3">
    <source>
        <dbReference type="ARBA" id="ARBA00022475"/>
    </source>
</evidence>
<dbReference type="GO" id="GO:0016324">
    <property type="term" value="C:apical plasma membrane"/>
    <property type="evidence" value="ECO:0007669"/>
    <property type="project" value="UniProtKB-SubCell"/>
</dbReference>
<feature type="transmembrane region" description="Helical" evidence="8">
    <location>
        <begin position="366"/>
        <end position="390"/>
    </location>
</feature>
<reference evidence="10" key="1">
    <citation type="submission" date="2025-08" db="UniProtKB">
        <authorList>
            <consortium name="RefSeq"/>
        </authorList>
    </citation>
    <scope>IDENTIFICATION</scope>
    <source>
        <tissue evidence="10">Gonads</tissue>
    </source>
</reference>